<feature type="transmembrane region" description="Helical" evidence="1">
    <location>
        <begin position="7"/>
        <end position="25"/>
    </location>
</feature>
<sequence length="60" mass="6899">MKTNKYTLRTIVAGILVYVILELLFPGLSVILQVLLAFAIFFVLLWFVPGIRRFFIGPKQ</sequence>
<organism evidence="2 3">
    <name type="scientific">Enterococcus diestrammenae</name>
    <dbReference type="NCBI Taxonomy" id="1155073"/>
    <lineage>
        <taxon>Bacteria</taxon>
        <taxon>Bacillati</taxon>
        <taxon>Bacillota</taxon>
        <taxon>Bacilli</taxon>
        <taxon>Lactobacillales</taxon>
        <taxon>Enterococcaceae</taxon>
        <taxon>Enterococcus</taxon>
    </lineage>
</organism>
<keyword evidence="1" id="KW-1133">Transmembrane helix</keyword>
<feature type="transmembrane region" description="Helical" evidence="1">
    <location>
        <begin position="31"/>
        <end position="51"/>
    </location>
</feature>
<gene>
    <name evidence="2" type="ORF">BAU18_000827</name>
</gene>
<evidence type="ECO:0008006" key="4">
    <source>
        <dbReference type="Google" id="ProtNLM"/>
    </source>
</evidence>
<name>A0ABV0EZK9_9ENTE</name>
<dbReference type="Proteomes" id="UP001429357">
    <property type="component" value="Unassembled WGS sequence"/>
</dbReference>
<accession>A0ABV0EZK9</accession>
<proteinExistence type="predicted"/>
<dbReference type="EMBL" id="MAEI02000001">
    <property type="protein sequence ID" value="MEO1781248.1"/>
    <property type="molecule type" value="Genomic_DNA"/>
</dbReference>
<evidence type="ECO:0000256" key="1">
    <source>
        <dbReference type="SAM" id="Phobius"/>
    </source>
</evidence>
<keyword evidence="1" id="KW-0812">Transmembrane</keyword>
<dbReference type="RefSeq" id="WP_161870842.1">
    <property type="nucleotide sequence ID" value="NZ_JAQFAM010000009.1"/>
</dbReference>
<evidence type="ECO:0000313" key="3">
    <source>
        <dbReference type="Proteomes" id="UP001429357"/>
    </source>
</evidence>
<reference evidence="3" key="1">
    <citation type="submission" date="2016-06" db="EMBL/GenBank/DDBJ databases">
        <title>Four novel species of enterococci isolated from chicken manure.</title>
        <authorList>
            <person name="Van Tyne D."/>
        </authorList>
    </citation>
    <scope>NUCLEOTIDE SEQUENCE [LARGE SCALE GENOMIC DNA]</scope>
    <source>
        <strain evidence="3">JM9A</strain>
    </source>
</reference>
<reference evidence="2 3" key="2">
    <citation type="submission" date="2024-02" db="EMBL/GenBank/DDBJ databases">
        <title>The Genome Sequence of Enterococcus diestrammenae JM9A.</title>
        <authorList>
            <person name="Earl A."/>
            <person name="Manson A."/>
            <person name="Gilmore M."/>
            <person name="Sanders J."/>
            <person name="Shea T."/>
            <person name="Howe W."/>
            <person name="Livny J."/>
            <person name="Cuomo C."/>
            <person name="Neafsey D."/>
            <person name="Birren B."/>
        </authorList>
    </citation>
    <scope>NUCLEOTIDE SEQUENCE [LARGE SCALE GENOMIC DNA]</scope>
    <source>
        <strain evidence="2 3">JM9A</strain>
    </source>
</reference>
<comment type="caution">
    <text evidence="2">The sequence shown here is derived from an EMBL/GenBank/DDBJ whole genome shotgun (WGS) entry which is preliminary data.</text>
</comment>
<evidence type="ECO:0000313" key="2">
    <source>
        <dbReference type="EMBL" id="MEO1781248.1"/>
    </source>
</evidence>
<keyword evidence="1" id="KW-0472">Membrane</keyword>
<keyword evidence="3" id="KW-1185">Reference proteome</keyword>
<protein>
    <recommendedName>
        <fullName evidence="4">AI-2E family transporter</fullName>
    </recommendedName>
</protein>